<feature type="region of interest" description="Disordered" evidence="1">
    <location>
        <begin position="441"/>
        <end position="468"/>
    </location>
</feature>
<evidence type="ECO:0000313" key="2">
    <source>
        <dbReference type="EMBL" id="MBO3794255.1"/>
    </source>
</evidence>
<gene>
    <name evidence="2" type="ORF">J5227_08025</name>
</gene>
<name>A0A8I1WCE4_BACIU</name>
<organism evidence="2 3">
    <name type="scientific">Bacillus subtilis</name>
    <dbReference type="NCBI Taxonomy" id="1423"/>
    <lineage>
        <taxon>Bacteria</taxon>
        <taxon>Bacillati</taxon>
        <taxon>Bacillota</taxon>
        <taxon>Bacilli</taxon>
        <taxon>Bacillales</taxon>
        <taxon>Bacillaceae</taxon>
        <taxon>Bacillus</taxon>
    </lineage>
</organism>
<evidence type="ECO:0008006" key="4">
    <source>
        <dbReference type="Google" id="ProtNLM"/>
    </source>
</evidence>
<protein>
    <recommendedName>
        <fullName evidence="4">Phage portal protein</fullName>
    </recommendedName>
</protein>
<dbReference type="RefSeq" id="WP_208556246.1">
    <property type="nucleotide sequence ID" value="NZ_JAGFPW010000005.1"/>
</dbReference>
<feature type="compositionally biased region" description="Polar residues" evidence="1">
    <location>
        <begin position="450"/>
        <end position="468"/>
    </location>
</feature>
<comment type="caution">
    <text evidence="2">The sequence shown here is derived from an EMBL/GenBank/DDBJ whole genome shotgun (WGS) entry which is preliminary data.</text>
</comment>
<evidence type="ECO:0000256" key="1">
    <source>
        <dbReference type="SAM" id="MobiDB-lite"/>
    </source>
</evidence>
<dbReference type="EMBL" id="JAGFPW010000005">
    <property type="protein sequence ID" value="MBO3794255.1"/>
    <property type="molecule type" value="Genomic_DNA"/>
</dbReference>
<evidence type="ECO:0000313" key="3">
    <source>
        <dbReference type="Proteomes" id="UP000665181"/>
    </source>
</evidence>
<dbReference type="Proteomes" id="UP000665181">
    <property type="component" value="Unassembled WGS sequence"/>
</dbReference>
<dbReference type="AlphaFoldDB" id="A0A8I1WCE4"/>
<reference evidence="2" key="1">
    <citation type="submission" date="2021-03" db="EMBL/GenBank/DDBJ databases">
        <title>Isolation of Bacillus subtilis from fermented food sample.</title>
        <authorList>
            <person name="Lakshmanan V."/>
            <person name="Athira K."/>
            <person name="Rajagopal K."/>
        </authorList>
    </citation>
    <scope>NUCLEOTIDE SEQUENCE</scope>
    <source>
        <strain evidence="2">S1</strain>
    </source>
</reference>
<proteinExistence type="predicted"/>
<accession>A0A8I1WCE4</accession>
<sequence>MAKLWNQFLQNIKFKNASSGATSGGSSSSINRDPKAIQVGRVGYQYDGGGSDDFAEPRADFELIDKAILKDSYIQQAMLKYSELIFKSGWLLKGTNEQALEYLKSRLEMMAVATGVPTEELFQGIADDIVRYSNCFIVKAAAKNGVGLPPGLSAIPVPPRKDPIGGYFRLPPQSITISRDINGTILKYKQEIEGADDPLEFNPEDIIHITVNKPVGRPFGDPWIAPVLEDVRLLRKVEENAALLLYRHLFPLLTYTVGLDKPGFEASDEEIEELQSVIESMPTDGTIILPERHKLNAVNIQTIDGKPYLDYFEQRVFTGLGMSTVDMGRGDTANRNTADTMSGIKTDRVKGWQKQLQVQIDKYIIDEILVEGGFDPLANPEYDVNFIFEEIEQEKKIAKENHAILKWNSNLQTFEETRHELGLEPNADESRLMHQMIGTETSKTNDEVSNKNAPENQHGKQTAPKNTEAVQESVFDYISSERFKKMHEMLISSYQALEHDTLDVIESYVEKRAFPMMQPKSWMSSLHFSKDKMLRRIKESTQQALSEGISKARIDVGRSAFPEVSSRKAGLVIQTYASDSLDSLEELLKTTLSQKLKKSNSKEEALLSVKGVFKAANHRLSFMCKTLLAKSFNFGYALALKKYGEEYVQAIYEGSCSTCQEKSLKKISLQQFSTLDEIAIFYRIPPWHPNCDCTLEYVEGGENQDELYANRTS</sequence>